<feature type="compositionally biased region" description="Polar residues" evidence="1">
    <location>
        <begin position="123"/>
        <end position="134"/>
    </location>
</feature>
<proteinExistence type="predicted"/>
<reference evidence="2" key="1">
    <citation type="submission" date="2021-03" db="EMBL/GenBank/DDBJ databases">
        <title>Comparative genomics and phylogenomic investigation of the class Geoglossomycetes provide insights into ecological specialization and systematics.</title>
        <authorList>
            <person name="Melie T."/>
            <person name="Pirro S."/>
            <person name="Miller A.N."/>
            <person name="Quandt A."/>
        </authorList>
    </citation>
    <scope>NUCLEOTIDE SEQUENCE</scope>
    <source>
        <strain evidence="2">GBOQ0MN5Z8</strain>
    </source>
</reference>
<keyword evidence="3" id="KW-1185">Reference proteome</keyword>
<dbReference type="AlphaFoldDB" id="A0A9P8I6B1"/>
<evidence type="ECO:0000313" key="3">
    <source>
        <dbReference type="Proteomes" id="UP000698800"/>
    </source>
</evidence>
<organism evidence="2 3">
    <name type="scientific">Glutinoglossum americanum</name>
    <dbReference type="NCBI Taxonomy" id="1670608"/>
    <lineage>
        <taxon>Eukaryota</taxon>
        <taxon>Fungi</taxon>
        <taxon>Dikarya</taxon>
        <taxon>Ascomycota</taxon>
        <taxon>Pezizomycotina</taxon>
        <taxon>Geoglossomycetes</taxon>
        <taxon>Geoglossales</taxon>
        <taxon>Geoglossaceae</taxon>
        <taxon>Glutinoglossum</taxon>
    </lineage>
</organism>
<name>A0A9P8I6B1_9PEZI</name>
<feature type="compositionally biased region" description="Basic residues" evidence="1">
    <location>
        <begin position="45"/>
        <end position="58"/>
    </location>
</feature>
<dbReference type="OrthoDB" id="9439903at2759"/>
<evidence type="ECO:0000313" key="2">
    <source>
        <dbReference type="EMBL" id="KAH0541609.1"/>
    </source>
</evidence>
<feature type="non-terminal residue" evidence="2">
    <location>
        <position position="267"/>
    </location>
</feature>
<dbReference type="Proteomes" id="UP000698800">
    <property type="component" value="Unassembled WGS sequence"/>
</dbReference>
<evidence type="ECO:0000256" key="1">
    <source>
        <dbReference type="SAM" id="MobiDB-lite"/>
    </source>
</evidence>
<feature type="compositionally biased region" description="Polar residues" evidence="1">
    <location>
        <begin position="67"/>
        <end position="106"/>
    </location>
</feature>
<comment type="caution">
    <text evidence="2">The sequence shown here is derived from an EMBL/GenBank/DDBJ whole genome shotgun (WGS) entry which is preliminary data.</text>
</comment>
<gene>
    <name evidence="2" type="ORF">FGG08_003957</name>
</gene>
<dbReference type="EMBL" id="JAGHQL010000074">
    <property type="protein sequence ID" value="KAH0541609.1"/>
    <property type="molecule type" value="Genomic_DNA"/>
</dbReference>
<feature type="region of interest" description="Disordered" evidence="1">
    <location>
        <begin position="38"/>
        <end position="138"/>
    </location>
</feature>
<accession>A0A9P8I6B1</accession>
<sequence length="267" mass="29102">KTLGAVLICVCFARILFHEVMYILKRHFQKCSLRRGNPTGASHLSHSHAHHKIPHPGSHKVTAPGSEKSSIGDSKILQNGSSRNVMTSSPTEHANGQRPSSDSVSRGKNARRLSSDDGAGDSRSFTGSDPSGSHRQGMGIADHERIVVAMSSMLVKMATPTDLAILLTVLGMFHTTVVMREVTILSATCLMIPAVEKPPISTDPKPKQVTWTGMIYFKSQWTGGLGLQARHRLKVAQSDKVGMTGFRLSRGKRERIYYARGTEPKGH</sequence>
<protein>
    <submittedName>
        <fullName evidence="2">Uncharacterized protein</fullName>
    </submittedName>
</protein>